<protein>
    <recommendedName>
        <fullName evidence="4">Translocon at the inner envelope membrane of chloroplasts 214</fullName>
    </recommendedName>
</protein>
<evidence type="ECO:0000256" key="1">
    <source>
        <dbReference type="SAM" id="MobiDB-lite"/>
    </source>
</evidence>
<sequence length="212" mass="25022">MANKWTKNYLTEGELEDIVAHLSENEDEFDKDENDDEEAALEQEVRESILTMPIEFADGLLLQNDVIENIREIQKDQEGGEVNEELTKDDDNQRTGEEEVLDQIARNPKKEAKELKERYKNIFWRKKALILDDNYVKFREISSFPSEIENLSSSLAFFNYFFDKELMSTIVDEFNLFSTERNVSRNANLTEQDIRQFIEICIYICLWCTCLM</sequence>
<reference evidence="2" key="1">
    <citation type="journal article" date="2023" name="Insect Mol. Biol.">
        <title>Genome sequencing provides insights into the evolution of gene families encoding plant cell wall-degrading enzymes in longhorned beetles.</title>
        <authorList>
            <person name="Shin N.R."/>
            <person name="Okamura Y."/>
            <person name="Kirsch R."/>
            <person name="Pauchet Y."/>
        </authorList>
    </citation>
    <scope>NUCLEOTIDE SEQUENCE</scope>
    <source>
        <strain evidence="2">RBIC_L_NR</strain>
    </source>
</reference>
<evidence type="ECO:0000313" key="2">
    <source>
        <dbReference type="EMBL" id="KAJ8927361.1"/>
    </source>
</evidence>
<gene>
    <name evidence="2" type="ORF">NQ314_020136</name>
</gene>
<proteinExistence type="predicted"/>
<accession>A0AAV8WLL1</accession>
<keyword evidence="3" id="KW-1185">Reference proteome</keyword>
<feature type="compositionally biased region" description="Basic and acidic residues" evidence="1">
    <location>
        <begin position="85"/>
        <end position="96"/>
    </location>
</feature>
<evidence type="ECO:0008006" key="4">
    <source>
        <dbReference type="Google" id="ProtNLM"/>
    </source>
</evidence>
<comment type="caution">
    <text evidence="2">The sequence shown here is derived from an EMBL/GenBank/DDBJ whole genome shotgun (WGS) entry which is preliminary data.</text>
</comment>
<dbReference type="AlphaFoldDB" id="A0AAV8WLL1"/>
<name>A0AAV8WLL1_9CUCU</name>
<dbReference type="EMBL" id="JANEYF010005663">
    <property type="protein sequence ID" value="KAJ8927361.1"/>
    <property type="molecule type" value="Genomic_DNA"/>
</dbReference>
<evidence type="ECO:0000313" key="3">
    <source>
        <dbReference type="Proteomes" id="UP001162156"/>
    </source>
</evidence>
<organism evidence="2 3">
    <name type="scientific">Rhamnusium bicolor</name>
    <dbReference type="NCBI Taxonomy" id="1586634"/>
    <lineage>
        <taxon>Eukaryota</taxon>
        <taxon>Metazoa</taxon>
        <taxon>Ecdysozoa</taxon>
        <taxon>Arthropoda</taxon>
        <taxon>Hexapoda</taxon>
        <taxon>Insecta</taxon>
        <taxon>Pterygota</taxon>
        <taxon>Neoptera</taxon>
        <taxon>Endopterygota</taxon>
        <taxon>Coleoptera</taxon>
        <taxon>Polyphaga</taxon>
        <taxon>Cucujiformia</taxon>
        <taxon>Chrysomeloidea</taxon>
        <taxon>Cerambycidae</taxon>
        <taxon>Lepturinae</taxon>
        <taxon>Rhagiini</taxon>
        <taxon>Rhamnusium</taxon>
    </lineage>
</organism>
<dbReference type="Proteomes" id="UP001162156">
    <property type="component" value="Unassembled WGS sequence"/>
</dbReference>
<feature type="region of interest" description="Disordered" evidence="1">
    <location>
        <begin position="76"/>
        <end position="96"/>
    </location>
</feature>